<evidence type="ECO:0000259" key="1">
    <source>
        <dbReference type="Pfam" id="PF17389"/>
    </source>
</evidence>
<comment type="caution">
    <text evidence="2">The sequence shown here is derived from an EMBL/GenBank/DDBJ whole genome shotgun (WGS) entry which is preliminary data.</text>
</comment>
<accession>A0A8H7T1K4</accession>
<dbReference type="InterPro" id="IPR008979">
    <property type="entry name" value="Galactose-bd-like_sf"/>
</dbReference>
<dbReference type="InterPro" id="IPR008928">
    <property type="entry name" value="6-hairpin_glycosidase_sf"/>
</dbReference>
<reference evidence="2" key="1">
    <citation type="submission" date="2021-02" db="EMBL/GenBank/DDBJ databases">
        <title>Genome sequence Cadophora malorum strain M34.</title>
        <authorList>
            <person name="Stefanovic E."/>
            <person name="Vu D."/>
            <person name="Scully C."/>
            <person name="Dijksterhuis J."/>
            <person name="Roader J."/>
            <person name="Houbraken J."/>
        </authorList>
    </citation>
    <scope>NUCLEOTIDE SEQUENCE</scope>
    <source>
        <strain evidence="2">M34</strain>
    </source>
</reference>
<dbReference type="SUPFAM" id="SSF49785">
    <property type="entry name" value="Galactose-binding domain-like"/>
    <property type="match status" value="1"/>
</dbReference>
<dbReference type="PANTHER" id="PTHR34987">
    <property type="entry name" value="C, PUTATIVE (AFU_ORTHOLOGUE AFUA_3G02880)-RELATED"/>
    <property type="match status" value="1"/>
</dbReference>
<keyword evidence="3" id="KW-1185">Reference proteome</keyword>
<name>A0A8H7T1K4_9HELO</name>
<dbReference type="AlphaFoldDB" id="A0A8H7T1K4"/>
<dbReference type="OrthoDB" id="6503935at2759"/>
<feature type="domain" description="Alpha-L-rhamnosidase six-hairpin glycosidase" evidence="1">
    <location>
        <begin position="395"/>
        <end position="723"/>
    </location>
</feature>
<dbReference type="InterPro" id="IPR012341">
    <property type="entry name" value="6hp_glycosidase-like_sf"/>
</dbReference>
<dbReference type="Gene3D" id="2.60.420.10">
    <property type="entry name" value="Maltose phosphorylase, domain 3"/>
    <property type="match status" value="1"/>
</dbReference>
<dbReference type="SUPFAM" id="SSF48208">
    <property type="entry name" value="Six-hairpin glycosidases"/>
    <property type="match status" value="1"/>
</dbReference>
<sequence length="819" mass="93461">MSLHDRSWVWNPDWNESRKETSAGGFVHFRREIDLEKRPSRPIFISITADTRYKLYINSKFVHHGPVKGDSQVWYYDELDIQPYMKAGKNIIAVRVLRLYHGTRFGTSFPRMPLGGLRIQHIRDSNDPPISFSIETNDSWKTAVDRSSFLPIIEDDMFLHIFEAVDRRNDCKLRWTSAKPHKIFNAFGLVSPWKLSPRQIPFANFRPAIFSAIHNIRSTSNDAEVVDWQACLLAHPSNRTPVRLAAGTIHHVELEASHHLTAFMSFLFERPENPGAEIKITYSECYEDVPDNPQFRQKADRRDTSKKLLGPYDTFILGGRIHEQEDPSSAYHKSGEDMVIFEPFHFRTFRFIAIDIAVNADSDLIFHGVEITRTNYPLDILAQFSPGGQHVTLPVQKLWETSILTLENCMHDCYEDCPFYEQLQYAMDTRSSALFTYYLSGDDRLARQAITQIRNSFQPSIGLTASRAPCEHHQIIPNFSLFWICMVADHYLHYGDMAFTSQFLPVCDAVLDSFRRRLDPDLGLVRCYDTDGFWDFVDWTEAWKPRGIPPAGNRTGFQTFSSSLYAYTLNLIAPAMEAYGRQGVAEEYKQRAAQVAASIRQHCFDGKYFTDGLAGSALNSEYSQHNQVWAILSGAIMGDEARQLLSKTLSRHDLTTPSIAVSFYTLRALSVVGGGLYNLHFNDFWAPWVDQLSNNVTTWVEDHVSQRSECHAWGSAPIYEFVAEVVGLKPLEPGWRSVSFKPRLTLFETMNSKVPIPIRGSSGMAVAHVRWERKGDDIAGVTIELKKGAENLRIPIALSHESGEDEVVISPFTRDFRIQ</sequence>
<dbReference type="PANTHER" id="PTHR34987:SF2">
    <property type="entry name" value="B, PUTATIVE (AFU_ORTHOLOGUE AFUA_7G05040)-RELATED"/>
    <property type="match status" value="1"/>
</dbReference>
<proteinExistence type="predicted"/>
<dbReference type="GO" id="GO:0005975">
    <property type="term" value="P:carbohydrate metabolic process"/>
    <property type="evidence" value="ECO:0007669"/>
    <property type="project" value="InterPro"/>
</dbReference>
<dbReference type="Gene3D" id="2.60.120.260">
    <property type="entry name" value="Galactose-binding domain-like"/>
    <property type="match status" value="1"/>
</dbReference>
<dbReference type="InterPro" id="IPR035396">
    <property type="entry name" value="Bac_rhamnosid6H"/>
</dbReference>
<dbReference type="GO" id="GO:0003824">
    <property type="term" value="F:catalytic activity"/>
    <property type="evidence" value="ECO:0007669"/>
    <property type="project" value="UniProtKB-ARBA"/>
</dbReference>
<gene>
    <name evidence="2" type="ORF">IFR04_015043</name>
</gene>
<dbReference type="Gene3D" id="1.50.10.10">
    <property type="match status" value="1"/>
</dbReference>
<dbReference type="Pfam" id="PF17389">
    <property type="entry name" value="Bac_rhamnosid6H"/>
    <property type="match status" value="1"/>
</dbReference>
<protein>
    <recommendedName>
        <fullName evidence="1">Alpha-L-rhamnosidase six-hairpin glycosidase domain-containing protein</fullName>
    </recommendedName>
</protein>
<dbReference type="EMBL" id="JAFJYH010000436">
    <property type="protein sequence ID" value="KAG4411819.1"/>
    <property type="molecule type" value="Genomic_DNA"/>
</dbReference>
<evidence type="ECO:0000313" key="3">
    <source>
        <dbReference type="Proteomes" id="UP000664132"/>
    </source>
</evidence>
<evidence type="ECO:0000313" key="2">
    <source>
        <dbReference type="EMBL" id="KAG4411819.1"/>
    </source>
</evidence>
<dbReference type="Proteomes" id="UP000664132">
    <property type="component" value="Unassembled WGS sequence"/>
</dbReference>
<organism evidence="2 3">
    <name type="scientific">Cadophora malorum</name>
    <dbReference type="NCBI Taxonomy" id="108018"/>
    <lineage>
        <taxon>Eukaryota</taxon>
        <taxon>Fungi</taxon>
        <taxon>Dikarya</taxon>
        <taxon>Ascomycota</taxon>
        <taxon>Pezizomycotina</taxon>
        <taxon>Leotiomycetes</taxon>
        <taxon>Helotiales</taxon>
        <taxon>Ploettnerulaceae</taxon>
        <taxon>Cadophora</taxon>
    </lineage>
</organism>